<dbReference type="SUPFAM" id="SSF55729">
    <property type="entry name" value="Acyl-CoA N-acyltransferases (Nat)"/>
    <property type="match status" value="1"/>
</dbReference>
<dbReference type="InterPro" id="IPR045057">
    <property type="entry name" value="Gcn5-rel_NAT"/>
</dbReference>
<evidence type="ECO:0000259" key="1">
    <source>
        <dbReference type="PROSITE" id="PS51729"/>
    </source>
</evidence>
<dbReference type="EMBL" id="SRXW01000001">
    <property type="protein sequence ID" value="TGY89740.1"/>
    <property type="molecule type" value="Genomic_DNA"/>
</dbReference>
<protein>
    <submittedName>
        <fullName evidence="2">N-acetyltransferase</fullName>
    </submittedName>
</protein>
<dbReference type="GO" id="GO:0016740">
    <property type="term" value="F:transferase activity"/>
    <property type="evidence" value="ECO:0007669"/>
    <property type="project" value="UniProtKB-KW"/>
</dbReference>
<organism evidence="2 3">
    <name type="scientific">Marinicauda algicola</name>
    <dbReference type="NCBI Taxonomy" id="2029849"/>
    <lineage>
        <taxon>Bacteria</taxon>
        <taxon>Pseudomonadati</taxon>
        <taxon>Pseudomonadota</taxon>
        <taxon>Alphaproteobacteria</taxon>
        <taxon>Maricaulales</taxon>
        <taxon>Maricaulaceae</taxon>
        <taxon>Marinicauda</taxon>
    </lineage>
</organism>
<reference evidence="2 3" key="1">
    <citation type="journal article" date="2017" name="Int. J. Syst. Evol. Microbiol.">
        <title>Marinicauda algicola sp. nov., isolated from a marine red alga Rhodosorus marinus.</title>
        <authorList>
            <person name="Jeong S.E."/>
            <person name="Jeon S.H."/>
            <person name="Chun B.H."/>
            <person name="Kim D.W."/>
            <person name="Jeon C.O."/>
        </authorList>
    </citation>
    <scope>NUCLEOTIDE SEQUENCE [LARGE SCALE GENOMIC DNA]</scope>
    <source>
        <strain evidence="2 3">JCM 31718</strain>
    </source>
</reference>
<keyword evidence="3" id="KW-1185">Reference proteome</keyword>
<keyword evidence="2" id="KW-0808">Transferase</keyword>
<dbReference type="OrthoDB" id="9800945at2"/>
<proteinExistence type="predicted"/>
<gene>
    <name evidence="2" type="ORF">E5163_00940</name>
</gene>
<evidence type="ECO:0000313" key="3">
    <source>
        <dbReference type="Proteomes" id="UP000308054"/>
    </source>
</evidence>
<dbReference type="Pfam" id="PF14542">
    <property type="entry name" value="Acetyltransf_CG"/>
    <property type="match status" value="1"/>
</dbReference>
<dbReference type="RefSeq" id="WP_135994239.1">
    <property type="nucleotide sequence ID" value="NZ_CP071057.1"/>
</dbReference>
<dbReference type="PANTHER" id="PTHR31435">
    <property type="entry name" value="PROTEIN NATD1"/>
    <property type="match status" value="1"/>
</dbReference>
<name>A0A4S2H2B4_9PROT</name>
<dbReference type="PANTHER" id="PTHR31435:SF10">
    <property type="entry name" value="BSR4717 PROTEIN"/>
    <property type="match status" value="1"/>
</dbReference>
<comment type="caution">
    <text evidence="2">The sequence shown here is derived from an EMBL/GenBank/DDBJ whole genome shotgun (WGS) entry which is preliminary data.</text>
</comment>
<dbReference type="Proteomes" id="UP000308054">
    <property type="component" value="Unassembled WGS sequence"/>
</dbReference>
<dbReference type="Gene3D" id="3.40.630.30">
    <property type="match status" value="1"/>
</dbReference>
<dbReference type="AlphaFoldDB" id="A0A4S2H2B4"/>
<evidence type="ECO:0000313" key="2">
    <source>
        <dbReference type="EMBL" id="TGY89740.1"/>
    </source>
</evidence>
<dbReference type="InterPro" id="IPR016181">
    <property type="entry name" value="Acyl_CoA_acyltransferase"/>
</dbReference>
<feature type="domain" description="N-acetyltransferase" evidence="1">
    <location>
        <begin position="9"/>
        <end position="95"/>
    </location>
</feature>
<dbReference type="InterPro" id="IPR031165">
    <property type="entry name" value="GNAT_YJDJ"/>
</dbReference>
<sequence length="96" mass="11035">MIELDIHEIRDGGRGRYFVSHGEKGESELTYTLRDSTMVIDYTYTPPVMRGEGVAGRLVERAVEDARERGWTIRPVCPYVKIKIDRTPAWHDVLEA</sequence>
<accession>A0A4S2H2B4</accession>
<dbReference type="PROSITE" id="PS51729">
    <property type="entry name" value="GNAT_YJDJ"/>
    <property type="match status" value="1"/>
</dbReference>